<evidence type="ECO:0000256" key="10">
    <source>
        <dbReference type="ARBA" id="ARBA00037201"/>
    </source>
</evidence>
<dbReference type="InterPro" id="IPR034922">
    <property type="entry name" value="REX1-like_exo"/>
</dbReference>
<dbReference type="CDD" id="cd06145">
    <property type="entry name" value="REX1_like"/>
    <property type="match status" value="1"/>
</dbReference>
<dbReference type="InterPro" id="IPR047021">
    <property type="entry name" value="REXO1/3/4-like"/>
</dbReference>
<dbReference type="InterPro" id="IPR013520">
    <property type="entry name" value="Ribonucl_H"/>
</dbReference>
<keyword evidence="4" id="KW-0963">Cytoplasm</keyword>
<gene>
    <name evidence="13" type="ORF">SCODWIG_00230</name>
</gene>
<keyword evidence="5" id="KW-0698">rRNA processing</keyword>
<evidence type="ECO:0000256" key="7">
    <source>
        <dbReference type="ARBA" id="ARBA00022801"/>
    </source>
</evidence>
<keyword evidence="6" id="KW-0540">Nuclease</keyword>
<evidence type="ECO:0000313" key="13">
    <source>
        <dbReference type="EMBL" id="SSD58469.1"/>
    </source>
</evidence>
<feature type="domain" description="Exonuclease" evidence="12">
    <location>
        <begin position="227"/>
        <end position="384"/>
    </location>
</feature>
<evidence type="ECO:0000256" key="3">
    <source>
        <dbReference type="ARBA" id="ARBA00006357"/>
    </source>
</evidence>
<dbReference type="GO" id="GO:0003676">
    <property type="term" value="F:nucleic acid binding"/>
    <property type="evidence" value="ECO:0007669"/>
    <property type="project" value="InterPro"/>
</dbReference>
<keyword evidence="9" id="KW-0539">Nucleus</keyword>
<evidence type="ECO:0000256" key="4">
    <source>
        <dbReference type="ARBA" id="ARBA00022490"/>
    </source>
</evidence>
<organism evidence="13 14">
    <name type="scientific">Saccharomycodes ludwigii</name>
    <dbReference type="NCBI Taxonomy" id="36035"/>
    <lineage>
        <taxon>Eukaryota</taxon>
        <taxon>Fungi</taxon>
        <taxon>Dikarya</taxon>
        <taxon>Ascomycota</taxon>
        <taxon>Saccharomycotina</taxon>
        <taxon>Saccharomycetes</taxon>
        <taxon>Saccharomycodales</taxon>
        <taxon>Saccharomycodaceae</taxon>
        <taxon>Saccharomycodes</taxon>
    </lineage>
</organism>
<dbReference type="GO" id="GO:0004527">
    <property type="term" value="F:exonuclease activity"/>
    <property type="evidence" value="ECO:0007669"/>
    <property type="project" value="UniProtKB-KW"/>
</dbReference>
<evidence type="ECO:0000256" key="1">
    <source>
        <dbReference type="ARBA" id="ARBA00004123"/>
    </source>
</evidence>
<dbReference type="SMART" id="SM00479">
    <property type="entry name" value="EXOIII"/>
    <property type="match status" value="1"/>
</dbReference>
<protein>
    <recommendedName>
        <fullName evidence="11">RNA exonuclease 3</fullName>
    </recommendedName>
</protein>
<dbReference type="EMBL" id="UFAJ01000016">
    <property type="protein sequence ID" value="SSD58469.1"/>
    <property type="molecule type" value="Genomic_DNA"/>
</dbReference>
<dbReference type="SUPFAM" id="SSF53098">
    <property type="entry name" value="Ribonuclease H-like"/>
    <property type="match status" value="1"/>
</dbReference>
<comment type="similarity">
    <text evidence="3">Belongs to the REXO1/REXO3 family.</text>
</comment>
<comment type="function">
    <text evidence="10">3' to 5' exoribonuclease required for proper 3' end maturation of MRP RNA and of the U5L snRNA.</text>
</comment>
<dbReference type="InterPro" id="IPR036397">
    <property type="entry name" value="RNaseH_sf"/>
</dbReference>
<keyword evidence="8 13" id="KW-0269">Exonuclease</keyword>
<comment type="subcellular location">
    <subcellularLocation>
        <location evidence="2">Cytoplasm</location>
    </subcellularLocation>
    <subcellularLocation>
        <location evidence="1">Nucleus</location>
    </subcellularLocation>
</comment>
<name>A0A376B1H5_9ASCO</name>
<proteinExistence type="inferred from homology"/>
<dbReference type="VEuPathDB" id="FungiDB:SCODWIG_00230"/>
<evidence type="ECO:0000256" key="8">
    <source>
        <dbReference type="ARBA" id="ARBA00022839"/>
    </source>
</evidence>
<evidence type="ECO:0000256" key="9">
    <source>
        <dbReference type="ARBA" id="ARBA00023242"/>
    </source>
</evidence>
<dbReference type="AlphaFoldDB" id="A0A376B1H5"/>
<dbReference type="Proteomes" id="UP000262825">
    <property type="component" value="Unassembled WGS sequence"/>
</dbReference>
<dbReference type="FunFam" id="3.30.420.10:FF:000031">
    <property type="entry name" value="RNA exonuclease 1"/>
    <property type="match status" value="1"/>
</dbReference>
<evidence type="ECO:0000256" key="2">
    <source>
        <dbReference type="ARBA" id="ARBA00004496"/>
    </source>
</evidence>
<evidence type="ECO:0000256" key="11">
    <source>
        <dbReference type="ARBA" id="ARBA00039985"/>
    </source>
</evidence>
<dbReference type="GO" id="GO:0010629">
    <property type="term" value="P:negative regulation of gene expression"/>
    <property type="evidence" value="ECO:0007669"/>
    <property type="project" value="UniProtKB-ARBA"/>
</dbReference>
<dbReference type="PANTHER" id="PTHR12801:SF118">
    <property type="entry name" value="RNA EXONUCLEASE 3"/>
    <property type="match status" value="1"/>
</dbReference>
<dbReference type="PANTHER" id="PTHR12801">
    <property type="entry name" value="RNA EXONUCLEASE REXO1 / RECO3 FAMILY MEMBER-RELATED"/>
    <property type="match status" value="1"/>
</dbReference>
<sequence>MDIKLRPIDLKNNICPFQDRYKYLQKIFTSLKKYYPRENIHSKLSEKCKSMEVNIAKKARTKQSYNFQISVLLRDIIKYKGDFKKILSSSSVPTSANSAVNKKTILQQLETMLLSEDILKQNNYIMEVPNFSLESQADENKVYVSCRRCDTKFKRDQIMKPTKCLYHSLRKVRNKDKKTISFPCCGGDENSVGCTESKFHVFQGITVEEMSFISEFKTTDDIDGDENVLALDCEMGYTSKGYEMIRLTIVEFFTKKIVYDKIVQTVGEVIDLNSKFSGVHQIDCTTAPTFELARKEFLNKKLINKNSILIGHGLENDVNVMRIVHRRIIDTAILYSSNNKFKISLKELAFQHLSRRIQTGEHDSSEDAIATMDIIKKKINMPYGKEE</sequence>
<keyword evidence="14" id="KW-1185">Reference proteome</keyword>
<evidence type="ECO:0000256" key="5">
    <source>
        <dbReference type="ARBA" id="ARBA00022552"/>
    </source>
</evidence>
<dbReference type="InterPro" id="IPR012337">
    <property type="entry name" value="RNaseH-like_sf"/>
</dbReference>
<dbReference type="Gene3D" id="3.30.420.10">
    <property type="entry name" value="Ribonuclease H-like superfamily/Ribonuclease H"/>
    <property type="match status" value="1"/>
</dbReference>
<dbReference type="GO" id="GO:0006364">
    <property type="term" value="P:rRNA processing"/>
    <property type="evidence" value="ECO:0007669"/>
    <property type="project" value="UniProtKB-KW"/>
</dbReference>
<dbReference type="GO" id="GO:0005737">
    <property type="term" value="C:cytoplasm"/>
    <property type="evidence" value="ECO:0007669"/>
    <property type="project" value="UniProtKB-SubCell"/>
</dbReference>
<dbReference type="OrthoDB" id="3996471at2759"/>
<reference evidence="14" key="1">
    <citation type="submission" date="2018-06" db="EMBL/GenBank/DDBJ databases">
        <authorList>
            <person name="Guldener U."/>
        </authorList>
    </citation>
    <scope>NUCLEOTIDE SEQUENCE [LARGE SCALE GENOMIC DNA]</scope>
    <source>
        <strain evidence="14">UTAD17</strain>
    </source>
</reference>
<evidence type="ECO:0000313" key="14">
    <source>
        <dbReference type="Proteomes" id="UP000262825"/>
    </source>
</evidence>
<accession>A0A376B1H5</accession>
<dbReference type="GO" id="GO:0005634">
    <property type="term" value="C:nucleus"/>
    <property type="evidence" value="ECO:0007669"/>
    <property type="project" value="UniProtKB-SubCell"/>
</dbReference>
<keyword evidence="7" id="KW-0378">Hydrolase</keyword>
<evidence type="ECO:0000259" key="12">
    <source>
        <dbReference type="SMART" id="SM00479"/>
    </source>
</evidence>
<evidence type="ECO:0000256" key="6">
    <source>
        <dbReference type="ARBA" id="ARBA00022722"/>
    </source>
</evidence>